<keyword evidence="3 4" id="KW-0862">Zinc</keyword>
<protein>
    <recommendedName>
        <fullName evidence="9">RING-type domain-containing protein</fullName>
    </recommendedName>
</protein>
<dbReference type="InterPro" id="IPR001841">
    <property type="entry name" value="Znf_RING"/>
</dbReference>
<dbReference type="OrthoDB" id="1630758at2759"/>
<evidence type="ECO:0000259" key="6">
    <source>
        <dbReference type="PROSITE" id="PS50145"/>
    </source>
</evidence>
<dbReference type="SUPFAM" id="SSF57850">
    <property type="entry name" value="RING/U-box"/>
    <property type="match status" value="1"/>
</dbReference>
<evidence type="ECO:0000259" key="5">
    <source>
        <dbReference type="PROSITE" id="PS50089"/>
    </source>
</evidence>
<dbReference type="PANTHER" id="PTHR10131:SF94">
    <property type="entry name" value="TNF RECEPTOR-ASSOCIATED FACTOR 4"/>
    <property type="match status" value="1"/>
</dbReference>
<name>A0A1E4TBW9_9ASCO</name>
<dbReference type="AlphaFoldDB" id="A0A1E4TBW9"/>
<evidence type="ECO:0000313" key="8">
    <source>
        <dbReference type="Proteomes" id="UP000095023"/>
    </source>
</evidence>
<sequence length="369" mass="41441">MIQCEEYTYVDLPESLVCPICRGPLKEPRTTVCGHTFCRMCLFGALERSTERCPIDRKPICVNDIHPAPLIIMNLLSDLDVYCPFKENGCTNVGPKYVISKHVQEECEYAAIDCPYCRTTVLRKHVLELSEDFSGNSKAATAKVEDECPLHKEVACTACGAIMPAVDLSDHEQKCDKITAACPHCNGMFTAVNMGGHIQNCPKRMVSCSGRPYGCKKEDALLGEISSHEQTCVFASLRPAFEAQQIKIDKLEKENDMLHRKIDALVFLETQHPLSSDSDIFHLFSEQEHVRAELELVSSGLREFELRHSASLVAEARKNADEVNALRTAINGIRHQIHFLLVERRSMALHQQEPSASRRLSESRQDVKL</sequence>
<dbReference type="PROSITE" id="PS00518">
    <property type="entry name" value="ZF_RING_1"/>
    <property type="match status" value="1"/>
</dbReference>
<proteinExistence type="predicted"/>
<feature type="domain" description="RING-type" evidence="5">
    <location>
        <begin position="18"/>
        <end position="57"/>
    </location>
</feature>
<gene>
    <name evidence="7" type="ORF">CANCADRAFT_3891</name>
</gene>
<dbReference type="SMART" id="SM00184">
    <property type="entry name" value="RING"/>
    <property type="match status" value="1"/>
</dbReference>
<evidence type="ECO:0000256" key="2">
    <source>
        <dbReference type="ARBA" id="ARBA00022771"/>
    </source>
</evidence>
<evidence type="ECO:0000256" key="1">
    <source>
        <dbReference type="ARBA" id="ARBA00022723"/>
    </source>
</evidence>
<organism evidence="7 8">
    <name type="scientific">Tortispora caseinolytica NRRL Y-17796</name>
    <dbReference type="NCBI Taxonomy" id="767744"/>
    <lineage>
        <taxon>Eukaryota</taxon>
        <taxon>Fungi</taxon>
        <taxon>Dikarya</taxon>
        <taxon>Ascomycota</taxon>
        <taxon>Saccharomycotina</taxon>
        <taxon>Trigonopsidomycetes</taxon>
        <taxon>Trigonopsidales</taxon>
        <taxon>Trigonopsidaceae</taxon>
        <taxon>Tortispora</taxon>
    </lineage>
</organism>
<reference evidence="8" key="1">
    <citation type="submission" date="2016-02" db="EMBL/GenBank/DDBJ databases">
        <title>Comparative genomics of biotechnologically important yeasts.</title>
        <authorList>
            <consortium name="DOE Joint Genome Institute"/>
            <person name="Riley R."/>
            <person name="Haridas S."/>
            <person name="Wolfe K.H."/>
            <person name="Lopes M.R."/>
            <person name="Hittinger C.T."/>
            <person name="Goker M."/>
            <person name="Salamov A."/>
            <person name="Wisecaver J."/>
            <person name="Long T.M."/>
            <person name="Aerts A.L."/>
            <person name="Barry K."/>
            <person name="Choi C."/>
            <person name="Clum A."/>
            <person name="Coughlan A.Y."/>
            <person name="Deshpande S."/>
            <person name="Douglass A.P."/>
            <person name="Hanson S.J."/>
            <person name="Klenk H.-P."/>
            <person name="Labutti K."/>
            <person name="Lapidus A."/>
            <person name="Lindquist E."/>
            <person name="Lipzen A."/>
            <person name="Meier-Kolthoff J.P."/>
            <person name="Ohm R.A."/>
            <person name="Otillar R.P."/>
            <person name="Pangilinan J."/>
            <person name="Peng Y."/>
            <person name="Rokas A."/>
            <person name="Rosa C.A."/>
            <person name="Scheuner C."/>
            <person name="Sibirny A.A."/>
            <person name="Slot J.C."/>
            <person name="Stielow J.B."/>
            <person name="Sun H."/>
            <person name="Kurtzman C.P."/>
            <person name="Blackwell M."/>
            <person name="Jeffries T.W."/>
            <person name="Grigoriev I.V."/>
        </authorList>
    </citation>
    <scope>NUCLEOTIDE SEQUENCE [LARGE SCALE GENOMIC DNA]</scope>
    <source>
        <strain evidence="8">NRRL Y-17796</strain>
    </source>
</reference>
<dbReference type="Gene3D" id="3.30.40.10">
    <property type="entry name" value="Zinc/RING finger domain, C3HC4 (zinc finger)"/>
    <property type="match status" value="3"/>
</dbReference>
<keyword evidence="1 4" id="KW-0479">Metal-binding</keyword>
<dbReference type="PROSITE" id="PS50145">
    <property type="entry name" value="ZF_TRAF"/>
    <property type="match status" value="1"/>
</dbReference>
<keyword evidence="2 4" id="KW-0863">Zinc-finger</keyword>
<dbReference type="InterPro" id="IPR013083">
    <property type="entry name" value="Znf_RING/FYVE/PHD"/>
</dbReference>
<evidence type="ECO:0008006" key="9">
    <source>
        <dbReference type="Google" id="ProtNLM"/>
    </source>
</evidence>
<accession>A0A1E4TBW9</accession>
<keyword evidence="8" id="KW-1185">Reference proteome</keyword>
<dbReference type="Pfam" id="PF13923">
    <property type="entry name" value="zf-C3HC4_2"/>
    <property type="match status" value="1"/>
</dbReference>
<dbReference type="SUPFAM" id="SSF49599">
    <property type="entry name" value="TRAF domain-like"/>
    <property type="match status" value="2"/>
</dbReference>
<evidence type="ECO:0000256" key="4">
    <source>
        <dbReference type="PROSITE-ProRule" id="PRU00207"/>
    </source>
</evidence>
<dbReference type="PROSITE" id="PS50089">
    <property type="entry name" value="ZF_RING_2"/>
    <property type="match status" value="1"/>
</dbReference>
<evidence type="ECO:0000256" key="3">
    <source>
        <dbReference type="ARBA" id="ARBA00022833"/>
    </source>
</evidence>
<dbReference type="GO" id="GO:0008270">
    <property type="term" value="F:zinc ion binding"/>
    <property type="evidence" value="ECO:0007669"/>
    <property type="project" value="UniProtKB-KW"/>
</dbReference>
<dbReference type="EMBL" id="KV453843">
    <property type="protein sequence ID" value="ODV89262.1"/>
    <property type="molecule type" value="Genomic_DNA"/>
</dbReference>
<dbReference type="Proteomes" id="UP000095023">
    <property type="component" value="Unassembled WGS sequence"/>
</dbReference>
<feature type="domain" description="TRAF-type" evidence="6">
    <location>
        <begin position="171"/>
        <end position="218"/>
    </location>
</feature>
<dbReference type="PANTHER" id="PTHR10131">
    <property type="entry name" value="TNF RECEPTOR ASSOCIATED FACTOR"/>
    <property type="match status" value="1"/>
</dbReference>
<feature type="zinc finger region" description="TRAF-type" evidence="4">
    <location>
        <begin position="171"/>
        <end position="218"/>
    </location>
</feature>
<evidence type="ECO:0000313" key="7">
    <source>
        <dbReference type="EMBL" id="ODV89262.1"/>
    </source>
</evidence>
<dbReference type="InterPro" id="IPR001293">
    <property type="entry name" value="Znf_TRAF"/>
</dbReference>
<dbReference type="InterPro" id="IPR017907">
    <property type="entry name" value="Znf_RING_CS"/>
</dbReference>